<dbReference type="KEGG" id="stcm:SCMC78_09740"/>
<feature type="domain" description="Xaa-Pro dipeptidyl-peptidase C-terminal" evidence="1">
    <location>
        <begin position="10"/>
        <end position="57"/>
    </location>
</feature>
<dbReference type="InterPro" id="IPR008979">
    <property type="entry name" value="Galactose-bd-like_sf"/>
</dbReference>
<sequence>MPPYTFHGQTPGRPFPVDLELCSTAHDVPAGHRLALVIDTVDPLYIEHNPTGAQLTFFSPSTEPGQLPVPLREK</sequence>
<dbReference type="EMBL" id="AP035884">
    <property type="protein sequence ID" value="BFP51167.1"/>
    <property type="molecule type" value="Genomic_DNA"/>
</dbReference>
<dbReference type="InterPro" id="IPR013736">
    <property type="entry name" value="Xaa-Pro_dipept_C"/>
</dbReference>
<reference evidence="2" key="1">
    <citation type="submission" date="2024-07" db="EMBL/GenBank/DDBJ databases">
        <title>Complete genome sequences of cellulolytic bacteria, Kitasatospora sp. CMC57 and Streptomyces sp. CMC78, isolated from Japanese agricultural soil.</title>
        <authorList>
            <person name="Hashimoto T."/>
            <person name="Ito M."/>
            <person name="Iwamoto M."/>
            <person name="Fukahori D."/>
            <person name="Shoda T."/>
            <person name="Sakoda M."/>
            <person name="Morohoshi T."/>
            <person name="Mitsuboshi M."/>
            <person name="Nishizawa T."/>
        </authorList>
    </citation>
    <scope>NUCLEOTIDE SEQUENCE</scope>
    <source>
        <strain evidence="2">CMC78</strain>
    </source>
</reference>
<protein>
    <recommendedName>
        <fullName evidence="1">Xaa-Pro dipeptidyl-peptidase C-terminal domain-containing protein</fullName>
    </recommendedName>
</protein>
<accession>A0AB33K8V8</accession>
<evidence type="ECO:0000259" key="1">
    <source>
        <dbReference type="Pfam" id="PF08530"/>
    </source>
</evidence>
<dbReference type="SUPFAM" id="SSF49785">
    <property type="entry name" value="Galactose-binding domain-like"/>
    <property type="match status" value="1"/>
</dbReference>
<evidence type="ECO:0000313" key="2">
    <source>
        <dbReference type="EMBL" id="BFP51167.1"/>
    </source>
</evidence>
<dbReference type="GO" id="GO:0008239">
    <property type="term" value="F:dipeptidyl-peptidase activity"/>
    <property type="evidence" value="ECO:0007669"/>
    <property type="project" value="InterPro"/>
</dbReference>
<dbReference type="Gene3D" id="2.60.120.260">
    <property type="entry name" value="Galactose-binding domain-like"/>
    <property type="match status" value="1"/>
</dbReference>
<proteinExistence type="predicted"/>
<organism evidence="2">
    <name type="scientific">Streptomyces sp. CMC78</name>
    <dbReference type="NCBI Taxonomy" id="3231512"/>
    <lineage>
        <taxon>Bacteria</taxon>
        <taxon>Bacillati</taxon>
        <taxon>Actinomycetota</taxon>
        <taxon>Actinomycetes</taxon>
        <taxon>Kitasatosporales</taxon>
        <taxon>Streptomycetaceae</taxon>
        <taxon>Streptomyces</taxon>
    </lineage>
</organism>
<name>A0AB33K8V8_9ACTN</name>
<dbReference type="AlphaFoldDB" id="A0AB33K8V8"/>
<gene>
    <name evidence="2" type="ORF">SCMC78_09740</name>
</gene>
<dbReference type="Pfam" id="PF08530">
    <property type="entry name" value="PepX_C"/>
    <property type="match status" value="1"/>
</dbReference>